<dbReference type="RefSeq" id="WP_030262080.1">
    <property type="nucleotide sequence ID" value="NZ_JBHEZZ010000004.1"/>
</dbReference>
<protein>
    <recommendedName>
        <fullName evidence="4">Secreted protein</fullName>
    </recommendedName>
</protein>
<keyword evidence="3" id="KW-1185">Reference proteome</keyword>
<dbReference type="Proteomes" id="UP001592528">
    <property type="component" value="Unassembled WGS sequence"/>
</dbReference>
<reference evidence="2 3" key="1">
    <citation type="submission" date="2024-09" db="EMBL/GenBank/DDBJ databases">
        <authorList>
            <person name="Lee S.D."/>
        </authorList>
    </citation>
    <scope>NUCLEOTIDE SEQUENCE [LARGE SCALE GENOMIC DNA]</scope>
    <source>
        <strain evidence="2 3">N1-5</strain>
    </source>
</reference>
<feature type="compositionally biased region" description="Basic residues" evidence="1">
    <location>
        <begin position="60"/>
        <end position="80"/>
    </location>
</feature>
<feature type="region of interest" description="Disordered" evidence="1">
    <location>
        <begin position="44"/>
        <end position="102"/>
    </location>
</feature>
<proteinExistence type="predicted"/>
<evidence type="ECO:0000313" key="3">
    <source>
        <dbReference type="Proteomes" id="UP001592528"/>
    </source>
</evidence>
<dbReference type="EMBL" id="JBHEZZ010000004">
    <property type="protein sequence ID" value="MFC1401720.1"/>
    <property type="molecule type" value="Genomic_DNA"/>
</dbReference>
<organism evidence="2 3">
    <name type="scientific">Streptacidiphilus cavernicola</name>
    <dbReference type="NCBI Taxonomy" id="3342716"/>
    <lineage>
        <taxon>Bacteria</taxon>
        <taxon>Bacillati</taxon>
        <taxon>Actinomycetota</taxon>
        <taxon>Actinomycetes</taxon>
        <taxon>Kitasatosporales</taxon>
        <taxon>Streptomycetaceae</taxon>
        <taxon>Streptacidiphilus</taxon>
    </lineage>
</organism>
<comment type="caution">
    <text evidence="2">The sequence shown here is derived from an EMBL/GenBank/DDBJ whole genome shotgun (WGS) entry which is preliminary data.</text>
</comment>
<sequence>MVFIIVVGVLVGLAFLNFIVKSIVRAGRQTGPYADTRRTRGVWEDGTTPYGIDTAVPPHGGHHGGGHHGGGHHHGGHHQHHDVGSTPTHTSHDMGGGGHHHG</sequence>
<evidence type="ECO:0000256" key="1">
    <source>
        <dbReference type="SAM" id="MobiDB-lite"/>
    </source>
</evidence>
<evidence type="ECO:0008006" key="4">
    <source>
        <dbReference type="Google" id="ProtNLM"/>
    </source>
</evidence>
<gene>
    <name evidence="2" type="ORF">ACEZDJ_10510</name>
</gene>
<evidence type="ECO:0000313" key="2">
    <source>
        <dbReference type="EMBL" id="MFC1401720.1"/>
    </source>
</evidence>
<name>A0ABV6UJT4_9ACTN</name>
<accession>A0ABV6UJT4</accession>